<protein>
    <submittedName>
        <fullName evidence="1">Uncharacterized protein</fullName>
    </submittedName>
</protein>
<keyword evidence="2" id="KW-1185">Reference proteome</keyword>
<proteinExistence type="predicted"/>
<name>A0A8T0AER9_SILME</name>
<sequence length="79" mass="8816">MRPLLNTVNESQSIENKRDAVLSCLIEYLGEPQEEVFQDSQLVYVCVTMLRRDCAKSQGAVGLSGMLLVPPHRCGHFGH</sequence>
<evidence type="ECO:0000313" key="2">
    <source>
        <dbReference type="Proteomes" id="UP000606274"/>
    </source>
</evidence>
<accession>A0A8T0AER9</accession>
<comment type="caution">
    <text evidence="1">The sequence shown here is derived from an EMBL/GenBank/DDBJ whole genome shotgun (WGS) entry which is preliminary data.</text>
</comment>
<gene>
    <name evidence="1" type="ORF">HF521_011777</name>
</gene>
<reference evidence="1" key="1">
    <citation type="submission" date="2020-08" db="EMBL/GenBank/DDBJ databases">
        <title>Chromosome-level assembly of Southern catfish (Silurus meridionalis) provides insights into visual adaptation to the nocturnal and benthic lifestyles.</title>
        <authorList>
            <person name="Zhang Y."/>
            <person name="Wang D."/>
            <person name="Peng Z."/>
        </authorList>
    </citation>
    <scope>NUCLEOTIDE SEQUENCE</scope>
    <source>
        <strain evidence="1">SWU-2019-XX</strain>
        <tissue evidence="1">Muscle</tissue>
    </source>
</reference>
<dbReference type="EMBL" id="JABFDY010000023">
    <property type="protein sequence ID" value="KAF7689973.1"/>
    <property type="molecule type" value="Genomic_DNA"/>
</dbReference>
<organism evidence="1 2">
    <name type="scientific">Silurus meridionalis</name>
    <name type="common">Southern catfish</name>
    <name type="synonym">Silurus soldatovi meridionalis</name>
    <dbReference type="NCBI Taxonomy" id="175797"/>
    <lineage>
        <taxon>Eukaryota</taxon>
        <taxon>Metazoa</taxon>
        <taxon>Chordata</taxon>
        <taxon>Craniata</taxon>
        <taxon>Vertebrata</taxon>
        <taxon>Euteleostomi</taxon>
        <taxon>Actinopterygii</taxon>
        <taxon>Neopterygii</taxon>
        <taxon>Teleostei</taxon>
        <taxon>Ostariophysi</taxon>
        <taxon>Siluriformes</taxon>
        <taxon>Siluridae</taxon>
        <taxon>Silurus</taxon>
    </lineage>
</organism>
<dbReference type="AlphaFoldDB" id="A0A8T0AER9"/>
<dbReference type="Proteomes" id="UP000606274">
    <property type="component" value="Unassembled WGS sequence"/>
</dbReference>
<evidence type="ECO:0000313" key="1">
    <source>
        <dbReference type="EMBL" id="KAF7689973.1"/>
    </source>
</evidence>